<feature type="compositionally biased region" description="Basic and acidic residues" evidence="4">
    <location>
        <begin position="23"/>
        <end position="32"/>
    </location>
</feature>
<reference evidence="6" key="1">
    <citation type="journal article" date="2022" name="bioRxiv">
        <title>Sequencing and chromosome-scale assembly of the giantPleurodeles waltlgenome.</title>
        <authorList>
            <person name="Brown T."/>
            <person name="Elewa A."/>
            <person name="Iarovenko S."/>
            <person name="Subramanian E."/>
            <person name="Araus A.J."/>
            <person name="Petzold A."/>
            <person name="Susuki M."/>
            <person name="Suzuki K.-i.T."/>
            <person name="Hayashi T."/>
            <person name="Toyoda A."/>
            <person name="Oliveira C."/>
            <person name="Osipova E."/>
            <person name="Leigh N.D."/>
            <person name="Simon A."/>
            <person name="Yun M.H."/>
        </authorList>
    </citation>
    <scope>NUCLEOTIDE SEQUENCE</scope>
    <source>
        <strain evidence="6">20211129_DDA</strain>
        <tissue evidence="6">Liver</tissue>
    </source>
</reference>
<sequence length="631" mass="68092">MVKNTPKKQGKRKNPEPPEEGGENSREKEPVPRKVTRKPAKVSGTPGKKAPMPGAMPATPGKKRTASAKSLISPRRKAVEAQKADNKEMEDDDEPKEAVADINLPPANGNDDLRKSDDDVGDNAMVENVNVSSKRKKAVLEKSELGAKKQKNKETETFTLHIRNLNSANSFDELKEAIRQFFSEQKFTVCDVRIAGSKKFGYVDFPSEGDLQKALTLNGAKILDLETTMDRAQSYESSIKAKKERTERILFAKNLPYSTTSDELQKVFVNAINIRTLASKKKGTSKGAACIEFKSAVEMENALKENQGTDVGGRSIVLQYASEKGRQMQSDLVTVVVKNLAYKATESSLQNVFKNNVSIRIPKDDSGRSKGFALVEYPNKKSARKAMESHKNVKIEGRHVCLELQGAPLEKSKTLFVSGLSADTTEERLKEAFVGALGAIIVTDRVTGASRGFGFVDFPTAEDASAAKEAMEDGEIDGNKILVDFAQSKRENARGGGGSGKILEGKGDNVGRGRGTFRGGRGQLLLFTTLAQLQIVMLLLFKVLPEPLLALINLNEIAGDSGTPSSPCTPGSGDLAVPCGERNSIRGAPEMLNAALNDGAGAPERVLDLLVSGGGLPTVRDRRAGPDQGLH</sequence>
<feature type="domain" description="RRM" evidence="5">
    <location>
        <begin position="333"/>
        <end position="407"/>
    </location>
</feature>
<dbReference type="Gene3D" id="3.30.70.330">
    <property type="match status" value="4"/>
</dbReference>
<name>A0AAV7THQ6_PLEWA</name>
<keyword evidence="2 3" id="KW-0694">RNA-binding</keyword>
<dbReference type="AlphaFoldDB" id="A0AAV7THQ6"/>
<dbReference type="InterPro" id="IPR012677">
    <property type="entry name" value="Nucleotide-bd_a/b_plait_sf"/>
</dbReference>
<keyword evidence="1" id="KW-0677">Repeat</keyword>
<feature type="compositionally biased region" description="Basic and acidic residues" evidence="4">
    <location>
        <begin position="77"/>
        <end position="87"/>
    </location>
</feature>
<dbReference type="EMBL" id="JANPWB010000006">
    <property type="protein sequence ID" value="KAJ1176137.1"/>
    <property type="molecule type" value="Genomic_DNA"/>
</dbReference>
<protein>
    <recommendedName>
        <fullName evidence="5">RRM domain-containing protein</fullName>
    </recommendedName>
</protein>
<feature type="domain" description="RRM" evidence="5">
    <location>
        <begin position="248"/>
        <end position="323"/>
    </location>
</feature>
<dbReference type="Proteomes" id="UP001066276">
    <property type="component" value="Chromosome 3_2"/>
</dbReference>
<dbReference type="PANTHER" id="PTHR23236:SF119">
    <property type="entry name" value="NUCLEAR RNA-BINDING PROTEIN SART-3"/>
    <property type="match status" value="1"/>
</dbReference>
<dbReference type="Pfam" id="PF00076">
    <property type="entry name" value="RRM_1"/>
    <property type="match status" value="4"/>
</dbReference>
<feature type="compositionally biased region" description="Basic residues" evidence="4">
    <location>
        <begin position="1"/>
        <end position="12"/>
    </location>
</feature>
<evidence type="ECO:0000256" key="1">
    <source>
        <dbReference type="ARBA" id="ARBA00022737"/>
    </source>
</evidence>
<evidence type="ECO:0000313" key="6">
    <source>
        <dbReference type="EMBL" id="KAJ1176137.1"/>
    </source>
</evidence>
<organism evidence="6 7">
    <name type="scientific">Pleurodeles waltl</name>
    <name type="common">Iberian ribbed newt</name>
    <dbReference type="NCBI Taxonomy" id="8319"/>
    <lineage>
        <taxon>Eukaryota</taxon>
        <taxon>Metazoa</taxon>
        <taxon>Chordata</taxon>
        <taxon>Craniata</taxon>
        <taxon>Vertebrata</taxon>
        <taxon>Euteleostomi</taxon>
        <taxon>Amphibia</taxon>
        <taxon>Batrachia</taxon>
        <taxon>Caudata</taxon>
        <taxon>Salamandroidea</taxon>
        <taxon>Salamandridae</taxon>
        <taxon>Pleurodelinae</taxon>
        <taxon>Pleurodeles</taxon>
    </lineage>
</organism>
<dbReference type="GO" id="GO:0003723">
    <property type="term" value="F:RNA binding"/>
    <property type="evidence" value="ECO:0007669"/>
    <property type="project" value="UniProtKB-UniRule"/>
</dbReference>
<accession>A0AAV7THQ6</accession>
<dbReference type="PANTHER" id="PTHR23236">
    <property type="entry name" value="EUKARYOTIC TRANSLATION INITIATION FACTOR 4B/4H"/>
    <property type="match status" value="1"/>
</dbReference>
<proteinExistence type="predicted"/>
<feature type="compositionally biased region" description="Low complexity" evidence="4">
    <location>
        <begin position="46"/>
        <end position="60"/>
    </location>
</feature>
<dbReference type="SUPFAM" id="SSF54928">
    <property type="entry name" value="RNA-binding domain, RBD"/>
    <property type="match status" value="3"/>
</dbReference>
<feature type="domain" description="RRM" evidence="5">
    <location>
        <begin position="158"/>
        <end position="234"/>
    </location>
</feature>
<dbReference type="PROSITE" id="PS50102">
    <property type="entry name" value="RRM"/>
    <property type="match status" value="4"/>
</dbReference>
<feature type="region of interest" description="Disordered" evidence="4">
    <location>
        <begin position="1"/>
        <end position="121"/>
    </location>
</feature>
<comment type="caution">
    <text evidence="6">The sequence shown here is derived from an EMBL/GenBank/DDBJ whole genome shotgun (WGS) entry which is preliminary data.</text>
</comment>
<evidence type="ECO:0000259" key="5">
    <source>
        <dbReference type="PROSITE" id="PS50102"/>
    </source>
</evidence>
<evidence type="ECO:0000256" key="2">
    <source>
        <dbReference type="ARBA" id="ARBA00022884"/>
    </source>
</evidence>
<evidence type="ECO:0000256" key="3">
    <source>
        <dbReference type="PROSITE-ProRule" id="PRU00176"/>
    </source>
</evidence>
<dbReference type="SMART" id="SM00360">
    <property type="entry name" value="RRM"/>
    <property type="match status" value="4"/>
</dbReference>
<keyword evidence="7" id="KW-1185">Reference proteome</keyword>
<evidence type="ECO:0000313" key="7">
    <source>
        <dbReference type="Proteomes" id="UP001066276"/>
    </source>
</evidence>
<gene>
    <name evidence="6" type="ORF">NDU88_001420</name>
</gene>
<dbReference type="InterPro" id="IPR035979">
    <property type="entry name" value="RBD_domain_sf"/>
</dbReference>
<feature type="domain" description="RRM" evidence="5">
    <location>
        <begin position="413"/>
        <end position="488"/>
    </location>
</feature>
<dbReference type="InterPro" id="IPR000504">
    <property type="entry name" value="RRM_dom"/>
</dbReference>
<evidence type="ECO:0000256" key="4">
    <source>
        <dbReference type="SAM" id="MobiDB-lite"/>
    </source>
</evidence>